<reference evidence="1 2" key="1">
    <citation type="submission" date="2023-07" db="EMBL/GenBank/DDBJ databases">
        <title>Sorghum-associated microbial communities from plants grown in Nebraska, USA.</title>
        <authorList>
            <person name="Schachtman D."/>
        </authorList>
    </citation>
    <scope>NUCLEOTIDE SEQUENCE [LARGE SCALE GENOMIC DNA]</scope>
    <source>
        <strain evidence="1 2">DS1307</strain>
    </source>
</reference>
<keyword evidence="2" id="KW-1185">Reference proteome</keyword>
<comment type="caution">
    <text evidence="1">The sequence shown here is derived from an EMBL/GenBank/DDBJ whole genome shotgun (WGS) entry which is preliminary data.</text>
</comment>
<proteinExistence type="predicted"/>
<gene>
    <name evidence="1" type="ORF">J2T09_000636</name>
</gene>
<evidence type="ECO:0000313" key="1">
    <source>
        <dbReference type="EMBL" id="MDP9835894.1"/>
    </source>
</evidence>
<dbReference type="RefSeq" id="WP_306831005.1">
    <property type="nucleotide sequence ID" value="NZ_JAUSRF010000002.1"/>
</dbReference>
<organism evidence="1 2">
    <name type="scientific">Neorhizobium huautlense</name>
    <dbReference type="NCBI Taxonomy" id="67774"/>
    <lineage>
        <taxon>Bacteria</taxon>
        <taxon>Pseudomonadati</taxon>
        <taxon>Pseudomonadota</taxon>
        <taxon>Alphaproteobacteria</taxon>
        <taxon>Hyphomicrobiales</taxon>
        <taxon>Rhizobiaceae</taxon>
        <taxon>Rhizobium/Agrobacterium group</taxon>
        <taxon>Neorhizobium</taxon>
    </lineage>
</organism>
<accession>A0ABT9PPX7</accession>
<protein>
    <submittedName>
        <fullName evidence="1">Uncharacterized protein</fullName>
    </submittedName>
</protein>
<evidence type="ECO:0000313" key="2">
    <source>
        <dbReference type="Proteomes" id="UP001241472"/>
    </source>
</evidence>
<dbReference type="EMBL" id="JAUSRF010000002">
    <property type="protein sequence ID" value="MDP9835894.1"/>
    <property type="molecule type" value="Genomic_DNA"/>
</dbReference>
<name>A0ABT9PPX7_9HYPH</name>
<sequence>MAEDFRPVGIDDVVASAANGVLRALEARKIGGDRLTIDKLVQSGFTVKFEIWAGGPWLRQLSEQQLQNVDVGRVKQG</sequence>
<dbReference type="Proteomes" id="UP001241472">
    <property type="component" value="Unassembled WGS sequence"/>
</dbReference>